<dbReference type="KEGG" id="acib:ACBT_1960"/>
<dbReference type="Pfam" id="PF02597">
    <property type="entry name" value="ThiS"/>
    <property type="match status" value="1"/>
</dbReference>
<dbReference type="RefSeq" id="WP_024774593.1">
    <property type="nucleotide sequence ID" value="NZ_CP054051.1"/>
</dbReference>
<dbReference type="PANTHER" id="PTHR34472">
    <property type="entry name" value="SULFUR CARRIER PROTEIN THIS"/>
    <property type="match status" value="1"/>
</dbReference>
<proteinExistence type="predicted"/>
<sequence>MRIIVNGENIEFKDGSTLLEIIRELKIEDKVMACAVNMDIVKKDIWSTYKPKENDVLELLNFVGGG</sequence>
<dbReference type="OrthoDB" id="197113at2"/>
<reference evidence="1 2" key="1">
    <citation type="submission" date="2020-05" db="EMBL/GenBank/DDBJ databases">
        <title>Complete genome sequencing of Campylobacter and Arcobacter type strains.</title>
        <authorList>
            <person name="Miller W.G."/>
            <person name="Yee E."/>
        </authorList>
    </citation>
    <scope>NUCLEOTIDE SEQUENCE [LARGE SCALE GENOMIC DNA]</scope>
    <source>
        <strain evidence="1 2">LMG 21996</strain>
    </source>
</reference>
<dbReference type="CDD" id="cd00565">
    <property type="entry name" value="Ubl_ThiS"/>
    <property type="match status" value="1"/>
</dbReference>
<dbReference type="AlphaFoldDB" id="A0A7L5JRJ6"/>
<dbReference type="InterPro" id="IPR016155">
    <property type="entry name" value="Mopterin_synth/thiamin_S_b"/>
</dbReference>
<evidence type="ECO:0000313" key="2">
    <source>
        <dbReference type="Proteomes" id="UP000509513"/>
    </source>
</evidence>
<dbReference type="NCBIfam" id="TIGR01683">
    <property type="entry name" value="thiS"/>
    <property type="match status" value="1"/>
</dbReference>
<accession>A0A7L5JRJ6</accession>
<dbReference type="InterPro" id="IPR003749">
    <property type="entry name" value="ThiS/MoaD-like"/>
</dbReference>
<protein>
    <submittedName>
        <fullName evidence="1">Thiamine biosynthesis protein</fullName>
    </submittedName>
</protein>
<dbReference type="InterPro" id="IPR012675">
    <property type="entry name" value="Beta-grasp_dom_sf"/>
</dbReference>
<dbReference type="InterPro" id="IPR010035">
    <property type="entry name" value="Thi_S"/>
</dbReference>
<name>A0A7L5JRJ6_9BACT</name>
<organism evidence="1 2">
    <name type="scientific">Aliarcobacter cibarius</name>
    <dbReference type="NCBI Taxonomy" id="255507"/>
    <lineage>
        <taxon>Bacteria</taxon>
        <taxon>Pseudomonadati</taxon>
        <taxon>Campylobacterota</taxon>
        <taxon>Epsilonproteobacteria</taxon>
        <taxon>Campylobacterales</taxon>
        <taxon>Arcobacteraceae</taxon>
        <taxon>Aliarcobacter</taxon>
    </lineage>
</organism>
<gene>
    <name evidence="1" type="primary">thiS</name>
    <name evidence="1" type="ORF">ACBT_1960</name>
</gene>
<dbReference type="EMBL" id="CP054051">
    <property type="protein sequence ID" value="QKJ27854.1"/>
    <property type="molecule type" value="Genomic_DNA"/>
</dbReference>
<dbReference type="Proteomes" id="UP000509513">
    <property type="component" value="Chromosome"/>
</dbReference>
<dbReference type="SUPFAM" id="SSF54285">
    <property type="entry name" value="MoaD/ThiS"/>
    <property type="match status" value="1"/>
</dbReference>
<evidence type="ECO:0000313" key="1">
    <source>
        <dbReference type="EMBL" id="QKJ27854.1"/>
    </source>
</evidence>
<dbReference type="Gene3D" id="3.10.20.30">
    <property type="match status" value="1"/>
</dbReference>
<dbReference type="PANTHER" id="PTHR34472:SF1">
    <property type="entry name" value="SULFUR CARRIER PROTEIN THIS"/>
    <property type="match status" value="1"/>
</dbReference>